<dbReference type="Proteomes" id="UP001140094">
    <property type="component" value="Unassembled WGS sequence"/>
</dbReference>
<organism evidence="2 3">
    <name type="scientific">Coemansia guatemalensis</name>
    <dbReference type="NCBI Taxonomy" id="2761395"/>
    <lineage>
        <taxon>Eukaryota</taxon>
        <taxon>Fungi</taxon>
        <taxon>Fungi incertae sedis</taxon>
        <taxon>Zoopagomycota</taxon>
        <taxon>Kickxellomycotina</taxon>
        <taxon>Kickxellomycetes</taxon>
        <taxon>Kickxellales</taxon>
        <taxon>Kickxellaceae</taxon>
        <taxon>Coemansia</taxon>
    </lineage>
</organism>
<evidence type="ECO:0000313" key="2">
    <source>
        <dbReference type="EMBL" id="KAJ2795799.1"/>
    </source>
</evidence>
<reference evidence="2" key="1">
    <citation type="submission" date="2022-07" db="EMBL/GenBank/DDBJ databases">
        <title>Phylogenomic reconstructions and comparative analyses of Kickxellomycotina fungi.</title>
        <authorList>
            <person name="Reynolds N.K."/>
            <person name="Stajich J.E."/>
            <person name="Barry K."/>
            <person name="Grigoriev I.V."/>
            <person name="Crous P."/>
            <person name="Smith M.E."/>
        </authorList>
    </citation>
    <scope>NUCLEOTIDE SEQUENCE</scope>
    <source>
        <strain evidence="2">NRRL 1565</strain>
    </source>
</reference>
<evidence type="ECO:0000259" key="1">
    <source>
        <dbReference type="Pfam" id="PF19291"/>
    </source>
</evidence>
<dbReference type="EMBL" id="JANBUO010002081">
    <property type="protein sequence ID" value="KAJ2795799.1"/>
    <property type="molecule type" value="Genomic_DNA"/>
</dbReference>
<feature type="domain" description="Trehalase-like N-terminal" evidence="1">
    <location>
        <begin position="29"/>
        <end position="167"/>
    </location>
</feature>
<feature type="non-terminal residue" evidence="2">
    <location>
        <position position="194"/>
    </location>
</feature>
<keyword evidence="3" id="KW-1185">Reference proteome</keyword>
<proteinExistence type="predicted"/>
<dbReference type="InterPro" id="IPR045582">
    <property type="entry name" value="Trehalase-like_N"/>
</dbReference>
<evidence type="ECO:0000313" key="3">
    <source>
        <dbReference type="Proteomes" id="UP001140094"/>
    </source>
</evidence>
<dbReference type="Pfam" id="PF19291">
    <property type="entry name" value="TREH_N"/>
    <property type="match status" value="1"/>
</dbReference>
<accession>A0A9W8LRJ0</accession>
<dbReference type="AlphaFoldDB" id="A0A9W8LRJ0"/>
<comment type="caution">
    <text evidence="2">The sequence shown here is derived from an EMBL/GenBank/DDBJ whole genome shotgun (WGS) entry which is preliminary data.</text>
</comment>
<protein>
    <recommendedName>
        <fullName evidence="1">Trehalase-like N-terminal domain-containing protein</fullName>
    </recommendedName>
</protein>
<sequence length="194" mass="21885">MSHSCPDTGAPIESGRLTDGMRRTLNGYLPIEQYGLIGNLHTAALVGMDGSIDFMCWPEFDSPSVFCRLLDTNKGGHFTITPTTEATTAKQQYLPFSNVLSTKFLCEEGVGVVSDFMHRPRPRSRSHRHMMPWLVRSVEVIRGTMSFDMECFPAFDYARTRHALEIERVDEVEHVPPEKHASEAEDSAFQSLFL</sequence>
<dbReference type="OrthoDB" id="406733at2759"/>
<gene>
    <name evidence="2" type="ORF">H4R20_005752</name>
</gene>
<name>A0A9W8LRJ0_9FUNG</name>